<dbReference type="SMART" id="SM00717">
    <property type="entry name" value="SANT"/>
    <property type="match status" value="2"/>
</dbReference>
<accession>A0ABD3GEY2</accession>
<dbReference type="GO" id="GO:0003677">
    <property type="term" value="F:DNA binding"/>
    <property type="evidence" value="ECO:0007669"/>
    <property type="project" value="UniProtKB-KW"/>
</dbReference>
<evidence type="ECO:0000313" key="5">
    <source>
        <dbReference type="EMBL" id="KAL3676451.1"/>
    </source>
</evidence>
<dbReference type="PANTHER" id="PTHR45614">
    <property type="entry name" value="MYB PROTEIN-RELATED"/>
    <property type="match status" value="1"/>
</dbReference>
<organism evidence="5 6">
    <name type="scientific">Riccia sorocarpa</name>
    <dbReference type="NCBI Taxonomy" id="122646"/>
    <lineage>
        <taxon>Eukaryota</taxon>
        <taxon>Viridiplantae</taxon>
        <taxon>Streptophyta</taxon>
        <taxon>Embryophyta</taxon>
        <taxon>Marchantiophyta</taxon>
        <taxon>Marchantiopsida</taxon>
        <taxon>Marchantiidae</taxon>
        <taxon>Marchantiales</taxon>
        <taxon>Ricciaceae</taxon>
        <taxon>Riccia</taxon>
    </lineage>
</organism>
<keyword evidence="1" id="KW-0677">Repeat</keyword>
<evidence type="ECO:0000259" key="3">
    <source>
        <dbReference type="PROSITE" id="PS50090"/>
    </source>
</evidence>
<name>A0ABD3GEY2_9MARC</name>
<protein>
    <submittedName>
        <fullName evidence="5">Uncharacterized protein</fullName>
    </submittedName>
</protein>
<evidence type="ECO:0000259" key="4">
    <source>
        <dbReference type="PROSITE" id="PS51294"/>
    </source>
</evidence>
<dbReference type="SUPFAM" id="SSF46689">
    <property type="entry name" value="Homeodomain-like"/>
    <property type="match status" value="1"/>
</dbReference>
<dbReference type="PANTHER" id="PTHR45614:SF232">
    <property type="entry name" value="TRANSCRIPTION FACTOR MYB3R-2"/>
    <property type="match status" value="1"/>
</dbReference>
<sequence>MMANLVAQNVLNRSEVQTMHQRPRLSSPEIIKGFWTKEEDDRMLELVAMFGSKRWAAIGRCMRGRTGKQCRERWVNHLDPVIRKGNWIKEEDVLLYLAHTRFGNRWTEISKLLPGRSENAVKNRWHTTVKKVNIKEMEAYCVAWCAEHAPRLPVQQELVPSLPVQQEPVPSLPVQREPVPSLPVQREPLLELPAQNVQVLVVPLQGAQVPVVPAQRSVAVMDDNHKRITLDELFDGFLH</sequence>
<reference evidence="5 6" key="1">
    <citation type="submission" date="2024-09" db="EMBL/GenBank/DDBJ databases">
        <title>Chromosome-scale assembly of Riccia sorocarpa.</title>
        <authorList>
            <person name="Paukszto L."/>
        </authorList>
    </citation>
    <scope>NUCLEOTIDE SEQUENCE [LARGE SCALE GENOMIC DNA]</scope>
    <source>
        <strain evidence="5">LP-2024</strain>
        <tissue evidence="5">Aerial parts of the thallus</tissue>
    </source>
</reference>
<dbReference type="PROSITE" id="PS51294">
    <property type="entry name" value="HTH_MYB"/>
    <property type="match status" value="2"/>
</dbReference>
<comment type="caution">
    <text evidence="5">The sequence shown here is derived from an EMBL/GenBank/DDBJ whole genome shotgun (WGS) entry which is preliminary data.</text>
</comment>
<dbReference type="AlphaFoldDB" id="A0ABD3GEY2"/>
<dbReference type="EMBL" id="JBJQOH010000008">
    <property type="protein sequence ID" value="KAL3676451.1"/>
    <property type="molecule type" value="Genomic_DNA"/>
</dbReference>
<evidence type="ECO:0000313" key="6">
    <source>
        <dbReference type="Proteomes" id="UP001633002"/>
    </source>
</evidence>
<evidence type="ECO:0000256" key="2">
    <source>
        <dbReference type="ARBA" id="ARBA00023125"/>
    </source>
</evidence>
<proteinExistence type="predicted"/>
<dbReference type="PROSITE" id="PS50090">
    <property type="entry name" value="MYB_LIKE"/>
    <property type="match status" value="2"/>
</dbReference>
<dbReference type="Gene3D" id="1.10.10.60">
    <property type="entry name" value="Homeodomain-like"/>
    <property type="match status" value="2"/>
</dbReference>
<dbReference type="InterPro" id="IPR001005">
    <property type="entry name" value="SANT/Myb"/>
</dbReference>
<gene>
    <name evidence="5" type="ORF">R1sor_026399</name>
</gene>
<dbReference type="FunFam" id="1.10.10.60:FF:000010">
    <property type="entry name" value="Transcriptional activator Myb isoform A"/>
    <property type="match status" value="1"/>
</dbReference>
<dbReference type="CDD" id="cd00167">
    <property type="entry name" value="SANT"/>
    <property type="match status" value="2"/>
</dbReference>
<dbReference type="InterPro" id="IPR017930">
    <property type="entry name" value="Myb_dom"/>
</dbReference>
<evidence type="ECO:0000256" key="1">
    <source>
        <dbReference type="ARBA" id="ARBA00022737"/>
    </source>
</evidence>
<feature type="domain" description="HTH myb-type" evidence="4">
    <location>
        <begin position="83"/>
        <end position="133"/>
    </location>
</feature>
<dbReference type="InterPro" id="IPR050560">
    <property type="entry name" value="MYB_TF"/>
</dbReference>
<feature type="domain" description="HTH myb-type" evidence="4">
    <location>
        <begin position="27"/>
        <end position="82"/>
    </location>
</feature>
<feature type="domain" description="Myb-like" evidence="3">
    <location>
        <begin position="27"/>
        <end position="78"/>
    </location>
</feature>
<dbReference type="InterPro" id="IPR009057">
    <property type="entry name" value="Homeodomain-like_sf"/>
</dbReference>
<dbReference type="Proteomes" id="UP001633002">
    <property type="component" value="Unassembled WGS sequence"/>
</dbReference>
<dbReference type="Pfam" id="PF13921">
    <property type="entry name" value="Myb_DNA-bind_6"/>
    <property type="match status" value="1"/>
</dbReference>
<feature type="domain" description="Myb-like" evidence="3">
    <location>
        <begin position="79"/>
        <end position="129"/>
    </location>
</feature>
<keyword evidence="2" id="KW-0238">DNA-binding</keyword>
<keyword evidence="6" id="KW-1185">Reference proteome</keyword>